<keyword evidence="6" id="KW-0627">Porphyrin biosynthesis</keyword>
<evidence type="ECO:0000259" key="10">
    <source>
        <dbReference type="Pfam" id="PF03900"/>
    </source>
</evidence>
<evidence type="ECO:0000256" key="2">
    <source>
        <dbReference type="ARBA" id="ARBA00002869"/>
    </source>
</evidence>
<dbReference type="InterPro" id="IPR022419">
    <property type="entry name" value="Porphobilin_deaminase_cofac_BS"/>
</dbReference>
<dbReference type="InterPro" id="IPR022418">
    <property type="entry name" value="Porphobilinogen_deaminase_C"/>
</dbReference>
<comment type="pathway">
    <text evidence="3">Porphyrin-containing compound metabolism; protoporphyrin-IX biosynthesis; coproporphyrinogen-III from 5-aminolevulinate: step 2/4.</text>
</comment>
<dbReference type="Pfam" id="PF03900">
    <property type="entry name" value="Porphobil_deamC"/>
    <property type="match status" value="1"/>
</dbReference>
<evidence type="ECO:0000256" key="5">
    <source>
        <dbReference type="ARBA" id="ARBA00022679"/>
    </source>
</evidence>
<dbReference type="EC" id="2.5.1.61" evidence="8"/>
<dbReference type="InterPro" id="IPR000860">
    <property type="entry name" value="HemC"/>
</dbReference>
<comment type="similarity">
    <text evidence="4">Belongs to the HMBS family.</text>
</comment>
<feature type="domain" description="Porphobilinogen deaminase N-terminal" evidence="9">
    <location>
        <begin position="4"/>
        <end position="202"/>
    </location>
</feature>
<dbReference type="GO" id="GO:0006783">
    <property type="term" value="P:heme biosynthetic process"/>
    <property type="evidence" value="ECO:0007669"/>
    <property type="project" value="TreeGrafter"/>
</dbReference>
<evidence type="ECO:0000256" key="1">
    <source>
        <dbReference type="ARBA" id="ARBA00001916"/>
    </source>
</evidence>
<comment type="cofactor">
    <cofactor evidence="1">
        <name>dipyrromethane</name>
        <dbReference type="ChEBI" id="CHEBI:60342"/>
    </cofactor>
</comment>
<dbReference type="Gene3D" id="3.40.190.10">
    <property type="entry name" value="Periplasmic binding protein-like II"/>
    <property type="match status" value="2"/>
</dbReference>
<dbReference type="PANTHER" id="PTHR11557">
    <property type="entry name" value="PORPHOBILINOGEN DEAMINASE"/>
    <property type="match status" value="1"/>
</dbReference>
<dbReference type="Gene3D" id="3.30.160.40">
    <property type="entry name" value="Porphobilinogen deaminase, C-terminal domain"/>
    <property type="match status" value="1"/>
</dbReference>
<dbReference type="InterPro" id="IPR022417">
    <property type="entry name" value="Porphobilin_deaminase_N"/>
</dbReference>
<accession>A0A2K9EBB6</accession>
<dbReference type="SUPFAM" id="SSF53850">
    <property type="entry name" value="Periplasmic binding protein-like II"/>
    <property type="match status" value="1"/>
</dbReference>
<dbReference type="InterPro" id="IPR036803">
    <property type="entry name" value="Porphobilinogen_deaminase_C_sf"/>
</dbReference>
<feature type="domain" description="Porphobilinogen deaminase C-terminal" evidence="10">
    <location>
        <begin position="219"/>
        <end position="286"/>
    </location>
</feature>
<organism evidence="11 12">
    <name type="scientific">Acetivibrio saccincola</name>
    <dbReference type="NCBI Taxonomy" id="1677857"/>
    <lineage>
        <taxon>Bacteria</taxon>
        <taxon>Bacillati</taxon>
        <taxon>Bacillota</taxon>
        <taxon>Clostridia</taxon>
        <taxon>Eubacteriales</taxon>
        <taxon>Oscillospiraceae</taxon>
        <taxon>Acetivibrio</taxon>
    </lineage>
</organism>
<dbReference type="FunFam" id="3.40.190.10:FF:000004">
    <property type="entry name" value="Porphobilinogen deaminase"/>
    <property type="match status" value="1"/>
</dbReference>
<dbReference type="PROSITE" id="PS00533">
    <property type="entry name" value="PORPHOBILINOGEN_DEAM"/>
    <property type="match status" value="1"/>
</dbReference>
<keyword evidence="5 11" id="KW-0808">Transferase</keyword>
<dbReference type="PRINTS" id="PR00151">
    <property type="entry name" value="PORPHBDMNASE"/>
</dbReference>
<dbReference type="GO" id="GO:0005737">
    <property type="term" value="C:cytoplasm"/>
    <property type="evidence" value="ECO:0007669"/>
    <property type="project" value="UniProtKB-UniRule"/>
</dbReference>
<evidence type="ECO:0000259" key="9">
    <source>
        <dbReference type="Pfam" id="PF01379"/>
    </source>
</evidence>
<evidence type="ECO:0000313" key="12">
    <source>
        <dbReference type="Proteomes" id="UP000233534"/>
    </source>
</evidence>
<dbReference type="KEGG" id="hsc:HVS_02700"/>
<evidence type="ECO:0000256" key="6">
    <source>
        <dbReference type="ARBA" id="ARBA00023244"/>
    </source>
</evidence>
<evidence type="ECO:0000256" key="8">
    <source>
        <dbReference type="NCBIfam" id="TIGR00212"/>
    </source>
</evidence>
<dbReference type="PANTHER" id="PTHR11557:SF0">
    <property type="entry name" value="PORPHOBILINOGEN DEAMINASE"/>
    <property type="match status" value="1"/>
</dbReference>
<evidence type="ECO:0000313" key="11">
    <source>
        <dbReference type="EMBL" id="AUG56495.1"/>
    </source>
</evidence>
<dbReference type="AlphaFoldDB" id="A0A2K9EBB6"/>
<evidence type="ECO:0000256" key="7">
    <source>
        <dbReference type="ARBA" id="ARBA00048169"/>
    </source>
</evidence>
<comment type="function">
    <text evidence="2">Tetrapolymerization of the monopyrrole PBG into the hydroxymethylbilane pre-uroporphyrinogen in several discrete steps.</text>
</comment>
<dbReference type="PIRSF" id="PIRSF001438">
    <property type="entry name" value="4pyrrol_synth_OHMeBilane_synth"/>
    <property type="match status" value="1"/>
</dbReference>
<protein>
    <recommendedName>
        <fullName evidence="8">Hydroxymethylbilane synthase</fullName>
        <ecNumber evidence="8">2.5.1.61</ecNumber>
    </recommendedName>
</protein>
<sequence length="289" mass="31606">MRIIRVGSRDSKLAIIQAKIVMDAIESFDKNIKTRLVTMKTTGDKILDKTLDKVGGKGLFVKELDEALLNNLVDITVHSYKDVPMEVNPDLPIVAVSKREDERDVLILPKAKRDEAKPVGCSSKRRTIQLSQLGYTNIAPIRGNVITRLKKLDDGEFSALVLAAAGIKRLGLTHRINKYFSPEEIMPAACQGVIAVQARKGENVDFLKGFHCEEAEKTSLGERAFVAALDGGCSSPVAAYARIEKGKFVLSGLYVNEEKGIVRKGSMSGEIKDAEKIGIALAQKLKGEK</sequence>
<name>A0A2K9EBB6_9FIRM</name>
<gene>
    <name evidence="11" type="primary">hemC</name>
    <name evidence="11" type="ORF">HVS_02700</name>
</gene>
<proteinExistence type="inferred from homology"/>
<comment type="catalytic activity">
    <reaction evidence="7">
        <text>4 porphobilinogen + H2O = hydroxymethylbilane + 4 NH4(+)</text>
        <dbReference type="Rhea" id="RHEA:13185"/>
        <dbReference type="ChEBI" id="CHEBI:15377"/>
        <dbReference type="ChEBI" id="CHEBI:28938"/>
        <dbReference type="ChEBI" id="CHEBI:57845"/>
        <dbReference type="ChEBI" id="CHEBI:58126"/>
        <dbReference type="EC" id="2.5.1.61"/>
    </reaction>
</comment>
<reference evidence="11 12" key="1">
    <citation type="submission" date="2017-12" db="EMBL/GenBank/DDBJ databases">
        <title>Complete genome sequence of Herbivorax saccincola GGR1, a novel Cellulosome-producing hydrolytic bacterium in a thermophilic biogas plant, established by Illumina and Nanopore MinION sequencing.</title>
        <authorList>
            <person name="Pechtl A."/>
            <person name="Ruckert C."/>
            <person name="Koeck D.E."/>
            <person name="Maus I."/>
            <person name="Winkler A."/>
            <person name="Kalinowski J."/>
            <person name="Puhler A."/>
            <person name="Schwarz W.W."/>
            <person name="Zverlov V.V."/>
            <person name="Schluter A."/>
            <person name="Liebl W."/>
        </authorList>
    </citation>
    <scope>NUCLEOTIDE SEQUENCE [LARGE SCALE GENOMIC DNA]</scope>
    <source>
        <strain evidence="12">SR1</strain>
    </source>
</reference>
<dbReference type="SUPFAM" id="SSF54782">
    <property type="entry name" value="Porphobilinogen deaminase (hydroxymethylbilane synthase), C-terminal domain"/>
    <property type="match status" value="1"/>
</dbReference>
<dbReference type="Proteomes" id="UP000233534">
    <property type="component" value="Chromosome"/>
</dbReference>
<dbReference type="EMBL" id="CP025197">
    <property type="protein sequence ID" value="AUG56495.1"/>
    <property type="molecule type" value="Genomic_DNA"/>
</dbReference>
<keyword evidence="12" id="KW-1185">Reference proteome</keyword>
<dbReference type="NCBIfam" id="TIGR00212">
    <property type="entry name" value="hemC"/>
    <property type="match status" value="1"/>
</dbReference>
<dbReference type="RefSeq" id="WP_101298949.1">
    <property type="nucleotide sequence ID" value="NZ_CP025197.1"/>
</dbReference>
<evidence type="ECO:0000256" key="3">
    <source>
        <dbReference type="ARBA" id="ARBA00004735"/>
    </source>
</evidence>
<evidence type="ECO:0000256" key="4">
    <source>
        <dbReference type="ARBA" id="ARBA00005638"/>
    </source>
</evidence>
<dbReference type="GO" id="GO:0004418">
    <property type="term" value="F:hydroxymethylbilane synthase activity"/>
    <property type="evidence" value="ECO:0007669"/>
    <property type="project" value="UniProtKB-UniRule"/>
</dbReference>
<dbReference type="CDD" id="cd00494">
    <property type="entry name" value="PBP2_HMBS"/>
    <property type="match status" value="1"/>
</dbReference>
<dbReference type="Pfam" id="PF01379">
    <property type="entry name" value="Porphobil_deam"/>
    <property type="match status" value="1"/>
</dbReference>